<dbReference type="InterPro" id="IPR028082">
    <property type="entry name" value="Peripla_BP_I"/>
</dbReference>
<evidence type="ECO:0000313" key="10">
    <source>
        <dbReference type="Proteomes" id="UP000285776"/>
    </source>
</evidence>
<protein>
    <submittedName>
        <fullName evidence="5">LacI family transcriptional regulator</fullName>
    </submittedName>
</protein>
<dbReference type="Proteomes" id="UP000285776">
    <property type="component" value="Unassembled WGS sequence"/>
</dbReference>
<dbReference type="InterPro" id="IPR010982">
    <property type="entry name" value="Lambda_DNA-bd_dom_sf"/>
</dbReference>
<dbReference type="PROSITE" id="PS50932">
    <property type="entry name" value="HTH_LACI_2"/>
    <property type="match status" value="1"/>
</dbReference>
<dbReference type="GO" id="GO:0003700">
    <property type="term" value="F:DNA-binding transcription factor activity"/>
    <property type="evidence" value="ECO:0007669"/>
    <property type="project" value="TreeGrafter"/>
</dbReference>
<dbReference type="GO" id="GO:0000976">
    <property type="term" value="F:transcription cis-regulatory region binding"/>
    <property type="evidence" value="ECO:0007669"/>
    <property type="project" value="TreeGrafter"/>
</dbReference>
<dbReference type="EMBL" id="QSUC01000014">
    <property type="protein sequence ID" value="RGN09968.1"/>
    <property type="molecule type" value="Genomic_DNA"/>
</dbReference>
<dbReference type="InterPro" id="IPR000843">
    <property type="entry name" value="HTH_LacI"/>
</dbReference>
<dbReference type="CDD" id="cd01392">
    <property type="entry name" value="HTH_LacI"/>
    <property type="match status" value="1"/>
</dbReference>
<feature type="domain" description="HTH lacI-type" evidence="4">
    <location>
        <begin position="22"/>
        <end position="77"/>
    </location>
</feature>
<dbReference type="EMBL" id="QSAV01000023">
    <property type="protein sequence ID" value="RGW79072.1"/>
    <property type="molecule type" value="Genomic_DNA"/>
</dbReference>
<dbReference type="PANTHER" id="PTHR30146:SF109">
    <property type="entry name" value="HTH-TYPE TRANSCRIPTIONAL REGULATOR GALS"/>
    <property type="match status" value="1"/>
</dbReference>
<proteinExistence type="predicted"/>
<dbReference type="CDD" id="cd06267">
    <property type="entry name" value="PBP1_LacI_sugar_binding-like"/>
    <property type="match status" value="1"/>
</dbReference>
<dbReference type="Gene3D" id="3.40.50.2300">
    <property type="match status" value="2"/>
</dbReference>
<evidence type="ECO:0000256" key="3">
    <source>
        <dbReference type="ARBA" id="ARBA00023163"/>
    </source>
</evidence>
<dbReference type="Proteomes" id="UP000261245">
    <property type="component" value="Unassembled WGS sequence"/>
</dbReference>
<dbReference type="EMBL" id="QROP01000059">
    <property type="protein sequence ID" value="RHL33573.1"/>
    <property type="molecule type" value="Genomic_DNA"/>
</dbReference>
<evidence type="ECO:0000313" key="6">
    <source>
        <dbReference type="EMBL" id="RGW79072.1"/>
    </source>
</evidence>
<dbReference type="SUPFAM" id="SSF53822">
    <property type="entry name" value="Periplasmic binding protein-like I"/>
    <property type="match status" value="1"/>
</dbReference>
<dbReference type="Proteomes" id="UP000283672">
    <property type="component" value="Unassembled WGS sequence"/>
</dbReference>
<keyword evidence="1" id="KW-0805">Transcription regulation</keyword>
<evidence type="ECO:0000256" key="2">
    <source>
        <dbReference type="ARBA" id="ARBA00023125"/>
    </source>
</evidence>
<accession>A0AA92T5L1</accession>
<gene>
    <name evidence="7" type="ORF">DW026_14155</name>
    <name evidence="6" type="ORF">DWV53_08280</name>
    <name evidence="5" type="ORF">DXB80_06905</name>
</gene>
<dbReference type="InterPro" id="IPR001761">
    <property type="entry name" value="Peripla_BP/Lac1_sug-bd_dom"/>
</dbReference>
<evidence type="ECO:0000313" key="7">
    <source>
        <dbReference type="EMBL" id="RHL33573.1"/>
    </source>
</evidence>
<organism evidence="5 8">
    <name type="scientific">Segatella copri</name>
    <dbReference type="NCBI Taxonomy" id="165179"/>
    <lineage>
        <taxon>Bacteria</taxon>
        <taxon>Pseudomonadati</taxon>
        <taxon>Bacteroidota</taxon>
        <taxon>Bacteroidia</taxon>
        <taxon>Bacteroidales</taxon>
        <taxon>Prevotellaceae</taxon>
        <taxon>Segatella</taxon>
    </lineage>
</organism>
<keyword evidence="2" id="KW-0238">DNA-binding</keyword>
<dbReference type="PANTHER" id="PTHR30146">
    <property type="entry name" value="LACI-RELATED TRANSCRIPTIONAL REPRESSOR"/>
    <property type="match status" value="1"/>
</dbReference>
<evidence type="ECO:0000256" key="1">
    <source>
        <dbReference type="ARBA" id="ARBA00023015"/>
    </source>
</evidence>
<evidence type="ECO:0000313" key="9">
    <source>
        <dbReference type="Proteomes" id="UP000283672"/>
    </source>
</evidence>
<dbReference type="SMART" id="SM00354">
    <property type="entry name" value="HTH_LACI"/>
    <property type="match status" value="1"/>
</dbReference>
<name>A0AA92T5L1_9BACT</name>
<sequence length="352" mass="40306">MENKYLCRHIQQERKRDMAKYVTIMDIARELGISKSTVSRALSGDTGNVKAETLQKILATAERMGYHRNELAVNFRQQSTHNIGIIIPEIVTTFYMTFINDAQAILRKQGYKVMIAISNENPEQERENILMMEQLRVDGILMSACDKEHNVDLYNKVIDRGIPIVFFDRTVEKVKASQVHMDDYIMSFFMVEALLRKGYKHIIHIPGPAYIRNSYERLRGYRDALEKFHIEYQAQDVLSPALSAEEGSWVMERFLEKNVPFDAVFGFTETAVLGAKSAIQKRGLRIPEDVALCCMSGTALATLVHPQLTVVEQPIEKMAQESCRLLLEHIADGYRRIEEIALRGETVIREST</sequence>
<keyword evidence="3" id="KW-0804">Transcription</keyword>
<dbReference type="AlphaFoldDB" id="A0AA92T5L1"/>
<dbReference type="Pfam" id="PF00356">
    <property type="entry name" value="LacI"/>
    <property type="match status" value="1"/>
</dbReference>
<evidence type="ECO:0000313" key="8">
    <source>
        <dbReference type="Proteomes" id="UP000261245"/>
    </source>
</evidence>
<evidence type="ECO:0000313" key="5">
    <source>
        <dbReference type="EMBL" id="RGN09968.1"/>
    </source>
</evidence>
<dbReference type="Gene3D" id="1.10.260.40">
    <property type="entry name" value="lambda repressor-like DNA-binding domains"/>
    <property type="match status" value="1"/>
</dbReference>
<evidence type="ECO:0000259" key="4">
    <source>
        <dbReference type="PROSITE" id="PS50932"/>
    </source>
</evidence>
<dbReference type="Pfam" id="PF00532">
    <property type="entry name" value="Peripla_BP_1"/>
    <property type="match status" value="1"/>
</dbReference>
<comment type="caution">
    <text evidence="5">The sequence shown here is derived from an EMBL/GenBank/DDBJ whole genome shotgun (WGS) entry which is preliminary data.</text>
</comment>
<reference evidence="8 9" key="1">
    <citation type="submission" date="2018-08" db="EMBL/GenBank/DDBJ databases">
        <title>A genome reference for cultivated species of the human gut microbiota.</title>
        <authorList>
            <person name="Zou Y."/>
            <person name="Xue W."/>
            <person name="Luo G."/>
        </authorList>
    </citation>
    <scope>NUCLEOTIDE SEQUENCE [LARGE SCALE GENOMIC DNA]</scope>
    <source>
        <strain evidence="6 10">AF10-17</strain>
        <strain evidence="7 9">AF38-11</strain>
        <strain evidence="5 8">OM06-11</strain>
    </source>
</reference>
<dbReference type="SUPFAM" id="SSF47413">
    <property type="entry name" value="lambda repressor-like DNA-binding domains"/>
    <property type="match status" value="1"/>
</dbReference>